<dbReference type="GO" id="GO:0003700">
    <property type="term" value="F:DNA-binding transcription factor activity"/>
    <property type="evidence" value="ECO:0007669"/>
    <property type="project" value="InterPro"/>
</dbReference>
<dbReference type="SUPFAM" id="SSF48008">
    <property type="entry name" value="GntR ligand-binding domain-like"/>
    <property type="match status" value="1"/>
</dbReference>
<dbReference type="GO" id="GO:0003677">
    <property type="term" value="F:DNA binding"/>
    <property type="evidence" value="ECO:0007669"/>
    <property type="project" value="UniProtKB-KW"/>
</dbReference>
<evidence type="ECO:0000313" key="6">
    <source>
        <dbReference type="Proteomes" id="UP000290365"/>
    </source>
</evidence>
<dbReference type="Pfam" id="PF07729">
    <property type="entry name" value="FCD"/>
    <property type="match status" value="1"/>
</dbReference>
<dbReference type="SMART" id="SM00345">
    <property type="entry name" value="HTH_GNTR"/>
    <property type="match status" value="1"/>
</dbReference>
<dbReference type="CDD" id="cd07377">
    <property type="entry name" value="WHTH_GntR"/>
    <property type="match status" value="1"/>
</dbReference>
<dbReference type="InterPro" id="IPR036388">
    <property type="entry name" value="WH-like_DNA-bd_sf"/>
</dbReference>
<gene>
    <name evidence="5" type="ORF">EPA93_05845</name>
</gene>
<feature type="domain" description="HTH gntR-type" evidence="4">
    <location>
        <begin position="1"/>
        <end position="67"/>
    </location>
</feature>
<dbReference type="Pfam" id="PF00392">
    <property type="entry name" value="GntR"/>
    <property type="match status" value="1"/>
</dbReference>
<dbReference type="SMART" id="SM00895">
    <property type="entry name" value="FCD"/>
    <property type="match status" value="1"/>
</dbReference>
<name>A0A4V0Z0I9_KTERU</name>
<dbReference type="Gene3D" id="1.10.10.10">
    <property type="entry name" value="Winged helix-like DNA-binding domain superfamily/Winged helix DNA-binding domain"/>
    <property type="match status" value="1"/>
</dbReference>
<protein>
    <submittedName>
        <fullName evidence="5">FadR family transcriptional regulator</fullName>
    </submittedName>
</protein>
<dbReference type="EMBL" id="CP035758">
    <property type="protein sequence ID" value="QBD83381.1"/>
    <property type="molecule type" value="Genomic_DNA"/>
</dbReference>
<keyword evidence="2" id="KW-0238">DNA-binding</keyword>
<keyword evidence="1" id="KW-0805">Transcription regulation</keyword>
<dbReference type="OrthoDB" id="155424at2"/>
<evidence type="ECO:0000256" key="1">
    <source>
        <dbReference type="ARBA" id="ARBA00023015"/>
    </source>
</evidence>
<dbReference type="InterPro" id="IPR008920">
    <property type="entry name" value="TF_FadR/GntR_C"/>
</dbReference>
<sequence>MQQSIQDYIKQYIIEHQLQPGAPLPSEAEISGELQVSRNAVREAIKVLQTVGIVETRHGQGTFVGDLSLQALVTGLSFRVLVDAPRDLRTLHELLEVRQILECNLVAHVAEVTTPAHLADLRVLIATMEARALRNELFPEEDRAFHEVLYRPLGNNLVIQLLQAFWDVFHVVRAQLPGLVDPPMATVKDHQRIVEALTSGDGAAAREAMAAHFAGIRSRLALSQDQKSAP</sequence>
<evidence type="ECO:0000256" key="2">
    <source>
        <dbReference type="ARBA" id="ARBA00023125"/>
    </source>
</evidence>
<dbReference type="PROSITE" id="PS50949">
    <property type="entry name" value="HTH_GNTR"/>
    <property type="match status" value="1"/>
</dbReference>
<dbReference type="PANTHER" id="PTHR43537">
    <property type="entry name" value="TRANSCRIPTIONAL REGULATOR, GNTR FAMILY"/>
    <property type="match status" value="1"/>
</dbReference>
<keyword evidence="6" id="KW-1185">Reference proteome</keyword>
<dbReference type="Proteomes" id="UP000290365">
    <property type="component" value="Chromosome"/>
</dbReference>
<dbReference type="KEGG" id="kbs:EPA93_05845"/>
<dbReference type="Gene3D" id="1.20.120.530">
    <property type="entry name" value="GntR ligand-binding domain-like"/>
    <property type="match status" value="1"/>
</dbReference>
<reference evidence="5 6" key="1">
    <citation type="submission" date="2019-01" db="EMBL/GenBank/DDBJ databases">
        <title>Ktedonosporobacter rubrisoli SCAWS-G2.</title>
        <authorList>
            <person name="Huang Y."/>
            <person name="Yan B."/>
        </authorList>
    </citation>
    <scope>NUCLEOTIDE SEQUENCE [LARGE SCALE GENOMIC DNA]</scope>
    <source>
        <strain evidence="5 6">SCAWS-G2</strain>
    </source>
</reference>
<dbReference type="InterPro" id="IPR000524">
    <property type="entry name" value="Tscrpt_reg_HTH_GntR"/>
</dbReference>
<dbReference type="PRINTS" id="PR00035">
    <property type="entry name" value="HTHGNTR"/>
</dbReference>
<dbReference type="InterPro" id="IPR036390">
    <property type="entry name" value="WH_DNA-bd_sf"/>
</dbReference>
<evidence type="ECO:0000313" key="5">
    <source>
        <dbReference type="EMBL" id="QBD83381.1"/>
    </source>
</evidence>
<dbReference type="SUPFAM" id="SSF46785">
    <property type="entry name" value="Winged helix' DNA-binding domain"/>
    <property type="match status" value="1"/>
</dbReference>
<evidence type="ECO:0000256" key="3">
    <source>
        <dbReference type="ARBA" id="ARBA00023163"/>
    </source>
</evidence>
<dbReference type="PANTHER" id="PTHR43537:SF5">
    <property type="entry name" value="UXU OPERON TRANSCRIPTIONAL REGULATOR"/>
    <property type="match status" value="1"/>
</dbReference>
<organism evidence="5 6">
    <name type="scientific">Ktedonosporobacter rubrisoli</name>
    <dbReference type="NCBI Taxonomy" id="2509675"/>
    <lineage>
        <taxon>Bacteria</taxon>
        <taxon>Bacillati</taxon>
        <taxon>Chloroflexota</taxon>
        <taxon>Ktedonobacteria</taxon>
        <taxon>Ktedonobacterales</taxon>
        <taxon>Ktedonosporobacteraceae</taxon>
        <taxon>Ktedonosporobacter</taxon>
    </lineage>
</organism>
<evidence type="ECO:0000259" key="4">
    <source>
        <dbReference type="PROSITE" id="PS50949"/>
    </source>
</evidence>
<dbReference type="AlphaFoldDB" id="A0A4V0Z0I9"/>
<keyword evidence="3" id="KW-0804">Transcription</keyword>
<accession>A0A4V0Z0I9</accession>
<proteinExistence type="predicted"/>
<dbReference type="InterPro" id="IPR011711">
    <property type="entry name" value="GntR_C"/>
</dbReference>